<evidence type="ECO:0000313" key="1">
    <source>
        <dbReference type="EMBL" id="MBW9051972.1"/>
    </source>
</evidence>
<dbReference type="RefSeq" id="WP_220333456.1">
    <property type="nucleotide sequence ID" value="NZ_JAEUAK010000002.1"/>
</dbReference>
<organism evidence="1 2">
    <name type="scientific">Rhizobium mesosinicum</name>
    <dbReference type="NCBI Taxonomy" id="335017"/>
    <lineage>
        <taxon>Bacteria</taxon>
        <taxon>Pseudomonadati</taxon>
        <taxon>Pseudomonadota</taxon>
        <taxon>Alphaproteobacteria</taxon>
        <taxon>Hyphomicrobiales</taxon>
        <taxon>Rhizobiaceae</taxon>
        <taxon>Rhizobium/Agrobacterium group</taxon>
        <taxon>Rhizobium</taxon>
    </lineage>
</organism>
<dbReference type="EMBL" id="JAEUAK010000002">
    <property type="protein sequence ID" value="MBW9051972.1"/>
    <property type="molecule type" value="Genomic_DNA"/>
</dbReference>
<sequence length="91" mass="9893">MFMEKLLQETQRLSVIVSMLEIMKQSDGNLEARGWNTPIGMAKITGSCLVIGELSGAIVDAGYRECDKATLNGIMSETRQVLDTLLTQASA</sequence>
<accession>A0ABS7GQJ0</accession>
<name>A0ABS7GQJ0_9HYPH</name>
<keyword evidence="2" id="KW-1185">Reference proteome</keyword>
<comment type="caution">
    <text evidence="1">The sequence shown here is derived from an EMBL/GenBank/DDBJ whole genome shotgun (WGS) entry which is preliminary data.</text>
</comment>
<protein>
    <submittedName>
        <fullName evidence="1">Uncharacterized protein</fullName>
    </submittedName>
</protein>
<evidence type="ECO:0000313" key="2">
    <source>
        <dbReference type="Proteomes" id="UP000717752"/>
    </source>
</evidence>
<reference evidence="1 2" key="1">
    <citation type="journal article" date="2021" name="MBio">
        <title>Poor Competitiveness of Bradyrhizobium in Pigeon Pea Root Colonization in Indian Soils.</title>
        <authorList>
            <person name="Chalasani D."/>
            <person name="Basu A."/>
            <person name="Pullabhotla S.V.S.R.N."/>
            <person name="Jorrin B."/>
            <person name="Neal A.L."/>
            <person name="Poole P.S."/>
            <person name="Podile A.R."/>
            <person name="Tkacz A."/>
        </authorList>
    </citation>
    <scope>NUCLEOTIDE SEQUENCE [LARGE SCALE GENOMIC DNA]</scope>
    <source>
        <strain evidence="1 2">HU56</strain>
    </source>
</reference>
<proteinExistence type="predicted"/>
<dbReference type="Proteomes" id="UP000717752">
    <property type="component" value="Unassembled WGS sequence"/>
</dbReference>
<gene>
    <name evidence="1" type="ORF">JNB85_06035</name>
</gene>